<feature type="disulfide bond" evidence="19">
    <location>
        <begin position="117"/>
        <end position="310"/>
    </location>
</feature>
<dbReference type="EMBL" id="AUSU01000232">
    <property type="protein sequence ID" value="EPS73958.1"/>
    <property type="molecule type" value="Genomic_DNA"/>
</dbReference>
<comment type="cofactor">
    <cofactor evidence="17 20">
        <name>heme b</name>
        <dbReference type="ChEBI" id="CHEBI:60344"/>
    </cofactor>
    <text evidence="17 20">Binds 1 heme b (iron(II)-protoporphyrin IX) group per subunit.</text>
</comment>
<feature type="binding site" evidence="17">
    <location>
        <position position="66"/>
    </location>
    <ligand>
        <name>Ca(2+)</name>
        <dbReference type="ChEBI" id="CHEBI:29108"/>
        <label>1</label>
    </ligand>
</feature>
<keyword evidence="20" id="KW-0964">Secreted</keyword>
<evidence type="ECO:0000256" key="12">
    <source>
        <dbReference type="ARBA" id="ARBA00023004"/>
    </source>
</evidence>
<evidence type="ECO:0000256" key="7">
    <source>
        <dbReference type="ARBA" id="ARBA00022617"/>
    </source>
</evidence>
<feature type="binding site" evidence="17">
    <location>
        <position position="68"/>
    </location>
    <ligand>
        <name>Ca(2+)</name>
        <dbReference type="ChEBI" id="CHEBI:29108"/>
        <label>1</label>
    </ligand>
</feature>
<dbReference type="GO" id="GO:0140825">
    <property type="term" value="F:lactoperoxidase activity"/>
    <property type="evidence" value="ECO:0007669"/>
    <property type="project" value="UniProtKB-EC"/>
</dbReference>
<evidence type="ECO:0000256" key="20">
    <source>
        <dbReference type="RuleBase" id="RU362060"/>
    </source>
</evidence>
<evidence type="ECO:0000259" key="21">
    <source>
        <dbReference type="PROSITE" id="PS50873"/>
    </source>
</evidence>
<keyword evidence="7 20" id="KW-0349">Heme</keyword>
<keyword evidence="23" id="KW-1185">Reference proteome</keyword>
<organism evidence="22 23">
    <name type="scientific">Genlisea aurea</name>
    <dbReference type="NCBI Taxonomy" id="192259"/>
    <lineage>
        <taxon>Eukaryota</taxon>
        <taxon>Viridiplantae</taxon>
        <taxon>Streptophyta</taxon>
        <taxon>Embryophyta</taxon>
        <taxon>Tracheophyta</taxon>
        <taxon>Spermatophyta</taxon>
        <taxon>Magnoliopsida</taxon>
        <taxon>eudicotyledons</taxon>
        <taxon>Gunneridae</taxon>
        <taxon>Pentapetalae</taxon>
        <taxon>asterids</taxon>
        <taxon>lamiids</taxon>
        <taxon>Lamiales</taxon>
        <taxon>Lentibulariaceae</taxon>
        <taxon>Genlisea</taxon>
    </lineage>
</organism>
<feature type="binding site" evidence="17">
    <location>
        <position position="84"/>
    </location>
    <ligand>
        <name>Ca(2+)</name>
        <dbReference type="ChEBI" id="CHEBI:29108"/>
        <label>1</label>
    </ligand>
</feature>
<dbReference type="FunFam" id="1.10.420.10:FF:000006">
    <property type="entry name" value="Peroxidase"/>
    <property type="match status" value="1"/>
</dbReference>
<gene>
    <name evidence="22" type="ORF">M569_00796</name>
</gene>
<feature type="binding site" evidence="17">
    <location>
        <position position="242"/>
    </location>
    <ligand>
        <name>Ca(2+)</name>
        <dbReference type="ChEBI" id="CHEBI:29108"/>
        <label>2</label>
    </ligand>
</feature>
<feature type="domain" description="Plant heme peroxidase family profile" evidence="21">
    <location>
        <begin position="21"/>
        <end position="314"/>
    </location>
</feature>
<dbReference type="InterPro" id="IPR019794">
    <property type="entry name" value="Peroxidases_AS"/>
</dbReference>
<comment type="similarity">
    <text evidence="4">Belongs to the peroxidase family. Ascorbate peroxidase subfamily.</text>
</comment>
<evidence type="ECO:0000256" key="8">
    <source>
        <dbReference type="ARBA" id="ARBA00022723"/>
    </source>
</evidence>
<dbReference type="PRINTS" id="PR00461">
    <property type="entry name" value="PLPEROXIDASE"/>
</dbReference>
<dbReference type="GO" id="GO:0006979">
    <property type="term" value="P:response to oxidative stress"/>
    <property type="evidence" value="ECO:0007669"/>
    <property type="project" value="UniProtKB-UniRule"/>
</dbReference>
<protein>
    <recommendedName>
        <fullName evidence="5 20">Peroxidase</fullName>
        <ecNumber evidence="5 20">1.11.1.7</ecNumber>
    </recommendedName>
</protein>
<comment type="caution">
    <text evidence="22">The sequence shown here is derived from an EMBL/GenBank/DDBJ whole genome shotgun (WGS) entry which is preliminary data.</text>
</comment>
<feature type="disulfide bond" evidence="19">
    <location>
        <begin position="196"/>
        <end position="221"/>
    </location>
</feature>
<comment type="catalytic activity">
    <reaction evidence="1 20">
        <text>2 a phenolic donor + H2O2 = 2 a phenolic radical donor + 2 H2O</text>
        <dbReference type="Rhea" id="RHEA:56136"/>
        <dbReference type="ChEBI" id="CHEBI:15377"/>
        <dbReference type="ChEBI" id="CHEBI:16240"/>
        <dbReference type="ChEBI" id="CHEBI:139520"/>
        <dbReference type="ChEBI" id="CHEBI:139521"/>
        <dbReference type="EC" id="1.11.1.7"/>
    </reaction>
</comment>
<dbReference type="PANTHER" id="PTHR31388">
    <property type="entry name" value="PEROXIDASE 72-RELATED"/>
    <property type="match status" value="1"/>
</dbReference>
<evidence type="ECO:0000256" key="5">
    <source>
        <dbReference type="ARBA" id="ARBA00012313"/>
    </source>
</evidence>
<evidence type="ECO:0000256" key="2">
    <source>
        <dbReference type="ARBA" id="ARBA00002322"/>
    </source>
</evidence>
<feature type="binding site" evidence="17">
    <location>
        <position position="72"/>
    </location>
    <ligand>
        <name>Ca(2+)</name>
        <dbReference type="ChEBI" id="CHEBI:29108"/>
        <label>1</label>
    </ligand>
</feature>
<evidence type="ECO:0000256" key="14">
    <source>
        <dbReference type="ARBA" id="ARBA00023180"/>
    </source>
</evidence>
<dbReference type="AlphaFoldDB" id="S8EDB3"/>
<keyword evidence="20" id="KW-0376">Hydrogen peroxide</keyword>
<dbReference type="PANTHER" id="PTHR31388:SF247">
    <property type="entry name" value="PEROXIDASE"/>
    <property type="match status" value="1"/>
</dbReference>
<dbReference type="Proteomes" id="UP000015453">
    <property type="component" value="Unassembled WGS sequence"/>
</dbReference>
<dbReference type="PROSITE" id="PS50873">
    <property type="entry name" value="PEROXIDASE_4"/>
    <property type="match status" value="1"/>
</dbReference>
<evidence type="ECO:0000256" key="17">
    <source>
        <dbReference type="PIRSR" id="PIRSR600823-3"/>
    </source>
</evidence>
<keyword evidence="10 17" id="KW-0106">Calcium</keyword>
<comment type="cofactor">
    <cofactor evidence="17 20">
        <name>Ca(2+)</name>
        <dbReference type="ChEBI" id="CHEBI:29108"/>
    </cofactor>
    <text evidence="17 20">Binds 2 calcium ions per subunit.</text>
</comment>
<dbReference type="OrthoDB" id="2113341at2759"/>
<feature type="binding site" evidence="17">
    <location>
        <position position="63"/>
    </location>
    <ligand>
        <name>Ca(2+)</name>
        <dbReference type="ChEBI" id="CHEBI:29108"/>
        <label>1</label>
    </ligand>
</feature>
<dbReference type="PROSITE" id="PS00435">
    <property type="entry name" value="PEROXIDASE_1"/>
    <property type="match status" value="1"/>
</dbReference>
<feature type="disulfide bond" evidence="19">
    <location>
        <begin position="64"/>
        <end position="69"/>
    </location>
</feature>
<dbReference type="GO" id="GO:0042744">
    <property type="term" value="P:hydrogen peroxide catabolic process"/>
    <property type="evidence" value="ECO:0007669"/>
    <property type="project" value="UniProtKB-KW"/>
</dbReference>
<sequence>SIIPKIALLFLVIGSISANAQLSPNFYDSTCPDLSNIVRDAVRAAVAAEARMGASLLRLHFHDCFVNGCDGSVLLANTATFTGEQSALPNVNSLRGFNVIDDIKARVESACPGVVSCADIVALAAVEGTVALNGPYWTVGLGRRDSLTASEAAANNDIPTPLLDLNGLISSFANKGFTTAEMVALSGSHTIGQARCTSFRNRIYKETNIDPTFASQRRANCPANGGDNNLAPLDEVTPTAFDGNYYGNLVGQRGLLHSDQQLLNSVATAAQVKSYTTDSQAFFNDFASGMVKMSNLSPLTGSQGEIRRNCARVN</sequence>
<comment type="similarity">
    <text evidence="20">Belongs to the peroxidase family. Classical plant (class III) peroxidase subfamily.</text>
</comment>
<evidence type="ECO:0000256" key="6">
    <source>
        <dbReference type="ARBA" id="ARBA00022559"/>
    </source>
</evidence>
<comment type="subcellular location">
    <subcellularLocation>
        <location evidence="3 20">Secreted</location>
    </subcellularLocation>
</comment>
<keyword evidence="9 20" id="KW-0732">Signal</keyword>
<feature type="chain" id="PRO_5005146767" description="Peroxidase" evidence="20">
    <location>
        <begin position="19"/>
        <end position="314"/>
    </location>
</feature>
<reference evidence="22 23" key="1">
    <citation type="journal article" date="2013" name="BMC Genomics">
        <title>The miniature genome of a carnivorous plant Genlisea aurea contains a low number of genes and short non-coding sequences.</title>
        <authorList>
            <person name="Leushkin E.V."/>
            <person name="Sutormin R.A."/>
            <person name="Nabieva E.R."/>
            <person name="Penin A.A."/>
            <person name="Kondrashov A.S."/>
            <person name="Logacheva M.D."/>
        </authorList>
    </citation>
    <scope>NUCLEOTIDE SEQUENCE [LARGE SCALE GENOMIC DNA]</scope>
</reference>
<accession>S8EDB3</accession>
<dbReference type="CDD" id="cd00693">
    <property type="entry name" value="secretory_peroxidase"/>
    <property type="match status" value="1"/>
</dbReference>
<feature type="binding site" evidence="16">
    <location>
        <position position="159"/>
    </location>
    <ligand>
        <name>substrate</name>
    </ligand>
</feature>
<feature type="disulfide bond" evidence="19">
    <location>
        <begin position="31"/>
        <end position="111"/>
    </location>
</feature>
<dbReference type="InterPro" id="IPR033905">
    <property type="entry name" value="Secretory_peroxidase"/>
</dbReference>
<evidence type="ECO:0000256" key="16">
    <source>
        <dbReference type="PIRSR" id="PIRSR600823-2"/>
    </source>
</evidence>
<evidence type="ECO:0000256" key="10">
    <source>
        <dbReference type="ARBA" id="ARBA00022837"/>
    </source>
</evidence>
<feature type="non-terminal residue" evidence="22">
    <location>
        <position position="1"/>
    </location>
</feature>
<evidence type="ECO:0000256" key="13">
    <source>
        <dbReference type="ARBA" id="ARBA00023157"/>
    </source>
</evidence>
<dbReference type="PROSITE" id="PS00436">
    <property type="entry name" value="PEROXIDASE_2"/>
    <property type="match status" value="1"/>
</dbReference>
<feature type="binding site" evidence="17">
    <location>
        <position position="70"/>
    </location>
    <ligand>
        <name>Ca(2+)</name>
        <dbReference type="ChEBI" id="CHEBI:29108"/>
        <label>1</label>
    </ligand>
</feature>
<feature type="signal peptide" evidence="20">
    <location>
        <begin position="1"/>
        <end position="18"/>
    </location>
</feature>
<keyword evidence="13 19" id="KW-1015">Disulfide bond</keyword>
<keyword evidence="12 17" id="KW-0408">Iron</keyword>
<dbReference type="InterPro" id="IPR019793">
    <property type="entry name" value="Peroxidases_heam-ligand_BS"/>
</dbReference>
<dbReference type="GO" id="GO:0005576">
    <property type="term" value="C:extracellular region"/>
    <property type="evidence" value="ECO:0007669"/>
    <property type="project" value="UniProtKB-SubCell"/>
</dbReference>
<feature type="binding site" description="axial binding residue" evidence="17">
    <location>
        <position position="189"/>
    </location>
    <ligand>
        <name>heme b</name>
        <dbReference type="ChEBI" id="CHEBI:60344"/>
    </ligand>
    <ligandPart>
        <name>Fe</name>
        <dbReference type="ChEBI" id="CHEBI:18248"/>
    </ligandPart>
</feature>
<dbReference type="Gene3D" id="1.10.420.10">
    <property type="entry name" value="Peroxidase, domain 2"/>
    <property type="match status" value="1"/>
</dbReference>
<comment type="function">
    <text evidence="2">Removal of H(2)O(2), oxidation of toxic reductants, biosynthesis and degradation of lignin, suberization, auxin catabolism, response to environmental stresses such as wounding, pathogen attack and oxidative stress. These functions might be dependent on each isozyme/isoform in each plant tissue.</text>
</comment>
<feature type="site" description="Transition state stabilizer" evidence="18">
    <location>
        <position position="58"/>
    </location>
</feature>
<dbReference type="SUPFAM" id="SSF48113">
    <property type="entry name" value="Heme-dependent peroxidases"/>
    <property type="match status" value="1"/>
</dbReference>
<evidence type="ECO:0000313" key="22">
    <source>
        <dbReference type="EMBL" id="EPS73958.1"/>
    </source>
</evidence>
<dbReference type="InterPro" id="IPR010255">
    <property type="entry name" value="Haem_peroxidase_sf"/>
</dbReference>
<evidence type="ECO:0000256" key="19">
    <source>
        <dbReference type="PIRSR" id="PIRSR600823-5"/>
    </source>
</evidence>
<proteinExistence type="inferred from homology"/>
<dbReference type="PRINTS" id="PR00458">
    <property type="entry name" value="PEROXIDASE"/>
</dbReference>
<name>S8EDB3_9LAMI</name>
<evidence type="ECO:0000256" key="11">
    <source>
        <dbReference type="ARBA" id="ARBA00023002"/>
    </source>
</evidence>
<evidence type="ECO:0000256" key="3">
    <source>
        <dbReference type="ARBA" id="ARBA00004613"/>
    </source>
</evidence>
<keyword evidence="6 20" id="KW-0575">Peroxidase</keyword>
<evidence type="ECO:0000313" key="23">
    <source>
        <dbReference type="Proteomes" id="UP000015453"/>
    </source>
</evidence>
<dbReference type="EC" id="1.11.1.7" evidence="5 20"/>
<evidence type="ECO:0000256" key="9">
    <source>
        <dbReference type="ARBA" id="ARBA00022729"/>
    </source>
</evidence>
<keyword evidence="14" id="KW-0325">Glycoprotein</keyword>
<evidence type="ECO:0000256" key="1">
    <source>
        <dbReference type="ARBA" id="ARBA00000189"/>
    </source>
</evidence>
<keyword evidence="11 20" id="KW-0560">Oxidoreductase</keyword>
<evidence type="ECO:0000256" key="15">
    <source>
        <dbReference type="PIRSR" id="PIRSR600823-1"/>
    </source>
</evidence>
<dbReference type="Pfam" id="PF00141">
    <property type="entry name" value="peroxidase"/>
    <property type="match status" value="1"/>
</dbReference>
<keyword evidence="8 17" id="KW-0479">Metal-binding</keyword>
<evidence type="ECO:0000256" key="18">
    <source>
        <dbReference type="PIRSR" id="PIRSR600823-4"/>
    </source>
</evidence>
<feature type="binding site" evidence="17">
    <location>
        <position position="190"/>
    </location>
    <ligand>
        <name>Ca(2+)</name>
        <dbReference type="ChEBI" id="CHEBI:29108"/>
        <label>2</label>
    </ligand>
</feature>
<feature type="binding site" evidence="17">
    <location>
        <position position="234"/>
    </location>
    <ligand>
        <name>Ca(2+)</name>
        <dbReference type="ChEBI" id="CHEBI:29108"/>
        <label>2</label>
    </ligand>
</feature>
<feature type="binding site" evidence="17">
    <location>
        <position position="237"/>
    </location>
    <ligand>
        <name>Ca(2+)</name>
        <dbReference type="ChEBI" id="CHEBI:29108"/>
        <label>2</label>
    </ligand>
</feature>
<dbReference type="InterPro" id="IPR000823">
    <property type="entry name" value="Peroxidase_pln"/>
</dbReference>
<dbReference type="FunFam" id="1.10.520.10:FF:000009">
    <property type="entry name" value="Peroxidase"/>
    <property type="match status" value="1"/>
</dbReference>
<evidence type="ECO:0000256" key="4">
    <source>
        <dbReference type="ARBA" id="ARBA00006873"/>
    </source>
</evidence>
<dbReference type="InterPro" id="IPR002016">
    <property type="entry name" value="Haem_peroxidase"/>
</dbReference>
<feature type="active site" description="Proton acceptor" evidence="15">
    <location>
        <position position="62"/>
    </location>
</feature>
<dbReference type="Gene3D" id="1.10.520.10">
    <property type="match status" value="1"/>
</dbReference>
<dbReference type="GO" id="GO:0046872">
    <property type="term" value="F:metal ion binding"/>
    <property type="evidence" value="ECO:0007669"/>
    <property type="project" value="UniProtKB-UniRule"/>
</dbReference>
<dbReference type="GO" id="GO:0020037">
    <property type="term" value="F:heme binding"/>
    <property type="evidence" value="ECO:0007669"/>
    <property type="project" value="UniProtKB-UniRule"/>
</dbReference>